<accession>A0A8V8TNM9</accession>
<dbReference type="GeneTree" id="ENSGT00940000159869"/>
<sequence>MEYVPLGSLRDYLPRHSIGLAQLLLFAQQICEVCPRVPEGV</sequence>
<dbReference type="OrthoDB" id="1915767at2759"/>
<dbReference type="AlphaFoldDB" id="A0A8V8TNM9"/>
<evidence type="ECO:0000313" key="2">
    <source>
        <dbReference type="Proteomes" id="UP000005640"/>
    </source>
</evidence>
<dbReference type="EMBL" id="AC011557">
    <property type="status" value="NOT_ANNOTATED_CDS"/>
    <property type="molecule type" value="Genomic_DNA"/>
</dbReference>
<dbReference type="Ensembl" id="ENST00000699362.1">
    <property type="protein sequence ID" value="ENSP00000514332.1"/>
    <property type="gene ID" value="ENSG00000105397.16"/>
</dbReference>
<reference evidence="1" key="3">
    <citation type="journal article" date="2004" name="Nature">
        <title>Finishing the euchromatic sequence of the human genome.</title>
        <authorList>
            <consortium name="International Human Genome Sequencing Consortium"/>
        </authorList>
    </citation>
    <scope>NUCLEOTIDE SEQUENCE [LARGE SCALE GENOMIC DNA]</scope>
</reference>
<dbReference type="Proteomes" id="UP000005640">
    <property type="component" value="Chromosome 19"/>
</dbReference>
<name>A0A8V8TNM9_HUMAN</name>
<evidence type="ECO:0000313" key="1">
    <source>
        <dbReference type="Ensembl" id="ENSP00000514332.1"/>
    </source>
</evidence>
<evidence type="ECO:0007829" key="3">
    <source>
        <dbReference type="PeptideAtlas" id="A0A8V8TNM9"/>
    </source>
</evidence>
<dbReference type="HGNC" id="HGNC:12440">
    <property type="gene designation" value="TYK2"/>
</dbReference>
<reference evidence="1" key="1">
    <citation type="journal article" date="2001" name="Nature">
        <title>Initial sequencing and analysis of the human genome.</title>
        <authorList>
            <consortium name="International Human Genome Sequencing Consortium"/>
            <person name="Lander E.S."/>
            <person name="Linton L.M."/>
            <person name="Birren B."/>
            <person name="Nusbaum C."/>
            <person name="Zody M.C."/>
            <person name="Baldwin J."/>
            <person name="Devon K."/>
            <person name="Dewar K."/>
            <person name="Doyle M."/>
            <person name="FitzHugh W."/>
            <person name="Funke R."/>
            <person name="Gage D."/>
            <person name="Harris K."/>
            <person name="Heaford A."/>
            <person name="Howland J."/>
            <person name="Kann L."/>
            <person name="Lehoczky J."/>
            <person name="LeVine R."/>
            <person name="McEwan P."/>
            <person name="McKernan K."/>
            <person name="Meldrim J."/>
            <person name="Mesirov J.P."/>
            <person name="Miranda C."/>
            <person name="Morris W."/>
            <person name="Naylor J."/>
            <person name="Raymond C."/>
            <person name="Rosetti M."/>
            <person name="Santos R."/>
            <person name="Sheridan A."/>
            <person name="Sougnez C."/>
            <person name="Stange-Thomann N."/>
            <person name="Stojanovic N."/>
            <person name="Subramanian A."/>
            <person name="Wyman D."/>
            <person name="Rogers J."/>
            <person name="Sulston J."/>
            <person name="Ainscough R."/>
            <person name="Beck S."/>
            <person name="Bentley D."/>
            <person name="Burton J."/>
            <person name="Clee C."/>
            <person name="Carter N."/>
            <person name="Coulson A."/>
            <person name="Deadman R."/>
            <person name="Deloukas P."/>
            <person name="Dunham A."/>
            <person name="Dunham I."/>
            <person name="Durbin R."/>
            <person name="French L."/>
            <person name="Grafham D."/>
            <person name="Gregory S."/>
            <person name="Hubbard T."/>
            <person name="Humphray S."/>
            <person name="Hunt A."/>
            <person name="Jones M."/>
            <person name="Lloyd C."/>
            <person name="McMurray A."/>
            <person name="Matthews L."/>
            <person name="Mercer S."/>
            <person name="Milne S."/>
            <person name="Mullikin J.C."/>
            <person name="Mungall A."/>
            <person name="Plumb R."/>
            <person name="Ross M."/>
            <person name="Shownkeen R."/>
            <person name="Sims S."/>
            <person name="Waterston R.H."/>
            <person name="Wilson R.K."/>
            <person name="Hillier L.W."/>
            <person name="McPherson J.D."/>
            <person name="Marra M.A."/>
            <person name="Mardis E.R."/>
            <person name="Fulton L.A."/>
            <person name="Chinwalla A.T."/>
            <person name="Pepin K.H."/>
            <person name="Gish W.R."/>
            <person name="Chissoe S.L."/>
            <person name="Wendl M.C."/>
            <person name="Delehaunty K.D."/>
            <person name="Miner T.L."/>
            <person name="Delehaunty A."/>
            <person name="Kramer J.B."/>
            <person name="Cook L.L."/>
            <person name="Fulton R.S."/>
            <person name="Johnson D.L."/>
            <person name="Minx P.J."/>
            <person name="Clifton S.W."/>
            <person name="Hawkins T."/>
            <person name="Branscomb E."/>
            <person name="Predki P."/>
            <person name="Richardson P."/>
            <person name="Wenning S."/>
            <person name="Slezak T."/>
            <person name="Doggett N."/>
            <person name="Cheng J.F."/>
            <person name="Olsen A."/>
            <person name="Lucas S."/>
            <person name="Elkin C."/>
            <person name="Uberbacher E."/>
            <person name="Frazier M."/>
            <person name="Gibbs R.A."/>
            <person name="Muzny D.M."/>
            <person name="Scherer S.E."/>
            <person name="Bouck J.B."/>
            <person name="Sodergren E.J."/>
            <person name="Worley K.C."/>
            <person name="Rives C.M."/>
            <person name="Gorrell J.H."/>
            <person name="Metzker M.L."/>
            <person name="Naylor S.L."/>
            <person name="Kucherlapati R.S."/>
            <person name="Nelson D.L."/>
            <person name="Weinstock G.M."/>
            <person name="Sakaki Y."/>
            <person name="Fujiyama A."/>
            <person name="Hattori M."/>
            <person name="Yada T."/>
            <person name="Toyoda A."/>
            <person name="Itoh T."/>
            <person name="Kawagoe C."/>
            <person name="Watanabe H."/>
            <person name="Totoki Y."/>
            <person name="Taylor T."/>
            <person name="Weissenbach J."/>
            <person name="Heilig R."/>
            <person name="Saurin W."/>
            <person name="Artiguenave F."/>
            <person name="Brottier P."/>
            <person name="Bruls T."/>
            <person name="Pelletier E."/>
            <person name="Robert C."/>
            <person name="Wincker P."/>
            <person name="Smith D.R."/>
            <person name="Doucette-Stamm L."/>
            <person name="Rubenfield M."/>
            <person name="Weinstock K."/>
            <person name="Lee H.M."/>
            <person name="Dubois J."/>
            <person name="Rosenthal A."/>
            <person name="Platzer M."/>
            <person name="Nyakatura G."/>
            <person name="Taudien S."/>
            <person name="Rump A."/>
            <person name="Yang H."/>
            <person name="Yu J."/>
            <person name="Wang J."/>
            <person name="Huang G."/>
            <person name="Gu J."/>
            <person name="Hood L."/>
            <person name="Rowen L."/>
            <person name="Madan A."/>
            <person name="Qin S."/>
            <person name="Davis R.W."/>
            <person name="Federspiel N.A."/>
            <person name="Abola A.P."/>
            <person name="Proctor M.J."/>
            <person name="Myers R.M."/>
            <person name="Schmutz J."/>
            <person name="Dickson M."/>
            <person name="Grimwood J."/>
            <person name="Cox D.R."/>
            <person name="Olson M.V."/>
            <person name="Kaul R."/>
            <person name="Raymond C."/>
            <person name="Shimizu N."/>
            <person name="Kawasaki K."/>
            <person name="Minoshima S."/>
            <person name="Evans G.A."/>
            <person name="Athanasiou M."/>
            <person name="Schultz R."/>
            <person name="Roe B.A."/>
            <person name="Chen F."/>
            <person name="Pan H."/>
            <person name="Ramser J."/>
            <person name="Lehrach H."/>
            <person name="Reinhardt R."/>
            <person name="McCombie W.R."/>
            <person name="de la Bastide M."/>
            <person name="Dedhia N."/>
            <person name="Blocker H."/>
            <person name="Hornischer K."/>
            <person name="Nordsiek G."/>
            <person name="Agarwala R."/>
            <person name="Aravind L."/>
            <person name="Bailey J.A."/>
            <person name="Bateman A."/>
            <person name="Batzoglou S."/>
            <person name="Birney E."/>
            <person name="Bork P."/>
            <person name="Brown D.G."/>
            <person name="Burge C.B."/>
            <person name="Cerutti L."/>
            <person name="Chen H.C."/>
            <person name="Church D."/>
            <person name="Clamp M."/>
            <person name="Copley R.R."/>
            <person name="Doerks T."/>
            <person name="Eddy S.R."/>
            <person name="Eichler E.E."/>
            <person name="Furey T.S."/>
            <person name="Galagan J."/>
            <person name="Gilbert J.G."/>
            <person name="Harmon C."/>
            <person name="Hayashizaki Y."/>
            <person name="Haussler D."/>
            <person name="Hermjakob H."/>
            <person name="Hokamp K."/>
            <person name="Jang W."/>
            <person name="Johnson L.S."/>
            <person name="Jones T.A."/>
            <person name="Kasif S."/>
            <person name="Kaspryzk A."/>
            <person name="Kennedy S."/>
            <person name="Kent W.J."/>
            <person name="Kitts P."/>
            <person name="Koonin E.V."/>
            <person name="Korf I."/>
            <person name="Kulp D."/>
            <person name="Lancet D."/>
            <person name="Lowe T.M."/>
            <person name="McLysaght A."/>
            <person name="Mikkelsen T."/>
            <person name="Moran J.V."/>
            <person name="Mulder N."/>
            <person name="Pollara V.J."/>
            <person name="Ponting C.P."/>
            <person name="Schuler G."/>
            <person name="Schultz J."/>
            <person name="Slater G."/>
            <person name="Smit A.F."/>
            <person name="Stupka E."/>
            <person name="Szustakowski J."/>
            <person name="Thierry-Mieg D."/>
            <person name="Thierry-Mieg J."/>
            <person name="Wagner L."/>
            <person name="Wallis J."/>
            <person name="Wheeler R."/>
            <person name="Williams A."/>
            <person name="Wolf Y.I."/>
            <person name="Wolfe K.H."/>
            <person name="Yang S.P."/>
            <person name="Yeh R.F."/>
            <person name="Collins F."/>
            <person name="Guyer M.S."/>
            <person name="Peterson J."/>
            <person name="Felsenfeld A."/>
            <person name="Wetterstrand K.A."/>
            <person name="Patrinos A."/>
            <person name="Morgan M.J."/>
            <person name="de Jong P."/>
            <person name="Catanese J.J."/>
            <person name="Osoegawa K."/>
            <person name="Shizuya H."/>
            <person name="Choi S."/>
            <person name="Chen Y.J."/>
        </authorList>
    </citation>
    <scope>NUCLEOTIDE SEQUENCE [LARGE SCALE GENOMIC DNA]</scope>
</reference>
<dbReference type="SMR" id="A0A8V8TNM9"/>
<reference evidence="1 2" key="2">
    <citation type="journal article" date="2004" name="Nature">
        <title>The DNA sequence and biology of human chromosome 19.</title>
        <authorList>
            <person name="Grimwood J."/>
            <person name="Gordon L.A."/>
            <person name="Olsen A."/>
            <person name="Terry A."/>
            <person name="Schmutz J."/>
            <person name="Lamerdin J."/>
            <person name="Hellsten U."/>
            <person name="Goodstein D."/>
            <person name="Couronne O."/>
            <person name="Tran-Gyamfi M."/>
            <person name="Aerts A."/>
            <person name="Altherr M."/>
            <person name="Ashworth L."/>
            <person name="Bajorek E."/>
            <person name="Black S."/>
            <person name="Branscomb E."/>
            <person name="Caenepeel S."/>
            <person name="Carrano A."/>
            <person name="Caoile C."/>
            <person name="Chan Y.M."/>
            <person name="Christensen M."/>
            <person name="Cleland C.A."/>
            <person name="Copeland A."/>
            <person name="Dalin E."/>
            <person name="Dehal P."/>
            <person name="Denys M."/>
            <person name="Detter J.C."/>
            <person name="Escobar J."/>
            <person name="Flowers D."/>
            <person name="Fotopulos D."/>
            <person name="Garcia C."/>
            <person name="Georgescu A.M."/>
            <person name="Glavina T."/>
            <person name="Gomez M."/>
            <person name="Gonzales E."/>
            <person name="Groza M."/>
            <person name="Hammon N."/>
            <person name="Hawkins T."/>
            <person name="Haydu L."/>
            <person name="Ho I."/>
            <person name="Huang W."/>
            <person name="Israni S."/>
            <person name="Jett J."/>
            <person name="Kadner K."/>
            <person name="Kimball H."/>
            <person name="Kobayashi A."/>
            <person name="Larionov V."/>
            <person name="Leem S.H."/>
            <person name="Lopez F."/>
            <person name="Lou Y."/>
            <person name="Lowry S."/>
            <person name="Malfatti S."/>
            <person name="Martinez D."/>
            <person name="McCready P."/>
            <person name="Medina C."/>
            <person name="Morgan J."/>
            <person name="Nelson K."/>
            <person name="Nolan M."/>
            <person name="Ovcharenko I."/>
            <person name="Pitluck S."/>
            <person name="Pollard M."/>
            <person name="Popkie A.P."/>
            <person name="Predki P."/>
            <person name="Quan G."/>
            <person name="Ramirez L."/>
            <person name="Rash S."/>
            <person name="Retterer J."/>
            <person name="Rodriguez A."/>
            <person name="Rogers S."/>
            <person name="Salamov A."/>
            <person name="Salazar A."/>
            <person name="She X."/>
            <person name="Smith D."/>
            <person name="Slezak T."/>
            <person name="Solovyev V."/>
            <person name="Thayer N."/>
            <person name="Tice H."/>
            <person name="Tsai M."/>
            <person name="Ustaszewska A."/>
            <person name="Vo N."/>
            <person name="Wagner M."/>
            <person name="Wheeler J."/>
            <person name="Wu K."/>
            <person name="Xie G."/>
            <person name="Yang J."/>
            <person name="Dubchak I."/>
            <person name="Furey T.S."/>
            <person name="DeJong P."/>
            <person name="Dickson M."/>
            <person name="Gordon D."/>
            <person name="Eichler E.E."/>
            <person name="Pennacchio L.A."/>
            <person name="Richardson P."/>
            <person name="Stubbs L."/>
            <person name="Rokhsar D.S."/>
            <person name="Myers R.M."/>
            <person name="Rubin E.M."/>
            <person name="Lucas S.M."/>
        </authorList>
    </citation>
    <scope>NUCLEOTIDE SEQUENCE [LARGE SCALE GENOMIC DNA]</scope>
</reference>
<dbReference type="OpenTargets" id="ENSG00000105397"/>
<dbReference type="Ensembl" id="ENST00000699363.1">
    <property type="protein sequence ID" value="ENSP00000514333.1"/>
    <property type="gene ID" value="ENSG00000105397.16"/>
</dbReference>
<reference evidence="1" key="4">
    <citation type="submission" date="2025-05" db="UniProtKB">
        <authorList>
            <consortium name="Ensembl"/>
        </authorList>
    </citation>
    <scope>IDENTIFICATION</scope>
</reference>
<gene>
    <name evidence="1" type="primary">TYK2</name>
</gene>
<proteinExistence type="evidence at protein level"/>
<protein>
    <submittedName>
        <fullName evidence="1">Tyrosine kinase 2</fullName>
    </submittedName>
</protein>
<organism evidence="1 2">
    <name type="scientific">Homo sapiens</name>
    <name type="common">Human</name>
    <dbReference type="NCBI Taxonomy" id="9606"/>
    <lineage>
        <taxon>Eukaryota</taxon>
        <taxon>Metazoa</taxon>
        <taxon>Chordata</taxon>
        <taxon>Craniata</taxon>
        <taxon>Vertebrata</taxon>
        <taxon>Euteleostomi</taxon>
        <taxon>Mammalia</taxon>
        <taxon>Eutheria</taxon>
        <taxon>Euarchontoglires</taxon>
        <taxon>Primates</taxon>
        <taxon>Haplorrhini</taxon>
        <taxon>Catarrhini</taxon>
        <taxon>Hominidae</taxon>
        <taxon>Homo</taxon>
    </lineage>
</organism>
<keyword evidence="3" id="KW-1267">Proteomics identification</keyword>
<keyword evidence="2" id="KW-1185">Reference proteome</keyword>